<evidence type="ECO:0000313" key="2">
    <source>
        <dbReference type="Proteomes" id="UP001302949"/>
    </source>
</evidence>
<proteinExistence type="predicted"/>
<dbReference type="GO" id="GO:0005524">
    <property type="term" value="F:ATP binding"/>
    <property type="evidence" value="ECO:0007669"/>
    <property type="project" value="UniProtKB-KW"/>
</dbReference>
<reference evidence="1 2" key="1">
    <citation type="submission" date="2023-12" db="EMBL/GenBank/DDBJ databases">
        <title>Novel species of the genus Arcicella isolated from rivers.</title>
        <authorList>
            <person name="Lu H."/>
        </authorList>
    </citation>
    <scope>NUCLEOTIDE SEQUENCE [LARGE SCALE GENOMIC DNA]</scope>
    <source>
        <strain evidence="1 2">KCTC 23307</strain>
    </source>
</reference>
<dbReference type="RefSeq" id="WP_323297181.1">
    <property type="nucleotide sequence ID" value="NZ_JAYFUM010000014.1"/>
</dbReference>
<keyword evidence="1" id="KW-0067">ATP-binding</keyword>
<name>A0ABU5QB10_9BACT</name>
<gene>
    <name evidence="1" type="ORF">VB248_12810</name>
</gene>
<protein>
    <submittedName>
        <fullName evidence="1">ATP-binding protein</fullName>
    </submittedName>
</protein>
<evidence type="ECO:0000313" key="1">
    <source>
        <dbReference type="EMBL" id="MEA5140024.1"/>
    </source>
</evidence>
<dbReference type="Proteomes" id="UP001302949">
    <property type="component" value="Unassembled WGS sequence"/>
</dbReference>
<accession>A0ABU5QB10</accession>
<dbReference type="InterPro" id="IPR036890">
    <property type="entry name" value="HATPase_C_sf"/>
</dbReference>
<keyword evidence="1" id="KW-0547">Nucleotide-binding</keyword>
<comment type="caution">
    <text evidence="1">The sequence shown here is derived from an EMBL/GenBank/DDBJ whole genome shotgun (WGS) entry which is preliminary data.</text>
</comment>
<dbReference type="SUPFAM" id="SSF55874">
    <property type="entry name" value="ATPase domain of HSP90 chaperone/DNA topoisomerase II/histidine kinase"/>
    <property type="match status" value="1"/>
</dbReference>
<keyword evidence="2" id="KW-1185">Reference proteome</keyword>
<organism evidence="1 2">
    <name type="scientific">Arcicella rigui</name>
    <dbReference type="NCBI Taxonomy" id="797020"/>
    <lineage>
        <taxon>Bacteria</taxon>
        <taxon>Pseudomonadati</taxon>
        <taxon>Bacteroidota</taxon>
        <taxon>Cytophagia</taxon>
        <taxon>Cytophagales</taxon>
        <taxon>Flectobacillaceae</taxon>
        <taxon>Arcicella</taxon>
    </lineage>
</organism>
<sequence>MDNFNIEVGLQYIDSFKRIAYQPWFALAEFIDNSTQSYFNNERILKEEFKKTGESLTVSINYSKKDNTLTIKDNSIGMSVDELKSALMIGLPKENAGRSKYGIGMKTAACWFGNLWTVETSKLGENIGSKITINVPQIVASNNGNLENEPFHCSSETHYTTITIRDLNRKLHGNTLIKIKDFLSSIYRIDFSKHGLILNWQDEKLNWEGFDGKFYITHENKPYKIPFEFSIGSSSKRVAGWVGVLAIGNGGREKAGFSVIQNNRVIQGCPKAYRPSTVFGTQENGTNDLINQRVVGELFVDGFAVSHTKDQIDWEDYEEELEEELGKICADAKALARNIRAGKGNNSNEDFERVRSEALALFESELKSDEFRDKLFLEQIPNERVLEISFKRMVETTISSEEPALIVSVGDEDDFVSVRVYFRKSSEFEPYVVIETTHIQNEIIIILNALHPYWLDIKMIEGFLTYIRNSVYDGLSEWKARRKTSRLNPETIRHIKDSFMRLPYEILNNKFFPPDDE</sequence>
<dbReference type="Pfam" id="PF13589">
    <property type="entry name" value="HATPase_c_3"/>
    <property type="match status" value="1"/>
</dbReference>
<dbReference type="EMBL" id="JAYFUM010000014">
    <property type="protein sequence ID" value="MEA5140024.1"/>
    <property type="molecule type" value="Genomic_DNA"/>
</dbReference>
<dbReference type="Gene3D" id="3.30.565.10">
    <property type="entry name" value="Histidine kinase-like ATPase, C-terminal domain"/>
    <property type="match status" value="1"/>
</dbReference>